<accession>A0ABS3V0Y5</accession>
<dbReference type="RefSeq" id="WP_208565003.1">
    <property type="nucleotide sequence ID" value="NZ_JAGFWR010000001.1"/>
</dbReference>
<dbReference type="InterPro" id="IPR036812">
    <property type="entry name" value="NAD(P)_OxRdtase_dom_sf"/>
</dbReference>
<comment type="caution">
    <text evidence="1">The sequence shown here is derived from an EMBL/GenBank/DDBJ whole genome shotgun (WGS) entry which is preliminary data.</text>
</comment>
<evidence type="ECO:0000313" key="1">
    <source>
        <dbReference type="EMBL" id="MBO4159271.1"/>
    </source>
</evidence>
<protein>
    <recommendedName>
        <fullName evidence="3">NADP-dependent oxidoreductase domain-containing protein</fullName>
    </recommendedName>
</protein>
<evidence type="ECO:0008006" key="3">
    <source>
        <dbReference type="Google" id="ProtNLM"/>
    </source>
</evidence>
<name>A0ABS3V0Y5_9ACTN</name>
<organism evidence="1 2">
    <name type="scientific">Micromonospora antibiotica</name>
    <dbReference type="NCBI Taxonomy" id="2807623"/>
    <lineage>
        <taxon>Bacteria</taxon>
        <taxon>Bacillati</taxon>
        <taxon>Actinomycetota</taxon>
        <taxon>Actinomycetes</taxon>
        <taxon>Micromonosporales</taxon>
        <taxon>Micromonosporaceae</taxon>
        <taxon>Micromonospora</taxon>
    </lineage>
</organism>
<dbReference type="SUPFAM" id="SSF51430">
    <property type="entry name" value="NAD(P)-linked oxidoreductase"/>
    <property type="match status" value="1"/>
</dbReference>
<gene>
    <name evidence="1" type="ORF">JQN83_00340</name>
</gene>
<keyword evidence="2" id="KW-1185">Reference proteome</keyword>
<dbReference type="Gene3D" id="3.20.20.100">
    <property type="entry name" value="NADP-dependent oxidoreductase domain"/>
    <property type="match status" value="1"/>
</dbReference>
<dbReference type="Proteomes" id="UP000671399">
    <property type="component" value="Unassembled WGS sequence"/>
</dbReference>
<proteinExistence type="predicted"/>
<sequence length="46" mass="4783">MVLAWLLRQGIRPIAGVSSLAQRGEAVDAVDVPLGDGQLARLAAAR</sequence>
<reference evidence="1 2" key="1">
    <citation type="submission" date="2021-03" db="EMBL/GenBank/DDBJ databases">
        <authorList>
            <person name="Lee D.-H."/>
        </authorList>
    </citation>
    <scope>NUCLEOTIDE SEQUENCE [LARGE SCALE GENOMIC DNA]</scope>
    <source>
        <strain evidence="1 2">MMS20-R2-23</strain>
    </source>
</reference>
<dbReference type="EMBL" id="JAGFWR010000001">
    <property type="protein sequence ID" value="MBO4159271.1"/>
    <property type="molecule type" value="Genomic_DNA"/>
</dbReference>
<evidence type="ECO:0000313" key="2">
    <source>
        <dbReference type="Proteomes" id="UP000671399"/>
    </source>
</evidence>